<feature type="region of interest" description="Disordered" evidence="3">
    <location>
        <begin position="1"/>
        <end position="27"/>
    </location>
</feature>
<feature type="region of interest" description="Disordered" evidence="3">
    <location>
        <begin position="193"/>
        <end position="269"/>
    </location>
</feature>
<evidence type="ECO:0000256" key="1">
    <source>
        <dbReference type="ARBA" id="ARBA00023117"/>
    </source>
</evidence>
<dbReference type="GO" id="GO:0006325">
    <property type="term" value="P:chromatin organization"/>
    <property type="evidence" value="ECO:0007669"/>
    <property type="project" value="UniProtKB-ARBA"/>
</dbReference>
<feature type="compositionally biased region" description="Acidic residues" evidence="3">
    <location>
        <begin position="193"/>
        <end position="210"/>
    </location>
</feature>
<feature type="domain" description="Bromo" evidence="4">
    <location>
        <begin position="90"/>
        <end position="160"/>
    </location>
</feature>
<proteinExistence type="predicted"/>
<reference evidence="5 6" key="1">
    <citation type="journal article" date="2020" name="ISME J.">
        <title>Uncovering the hidden diversity of litter-decomposition mechanisms in mushroom-forming fungi.</title>
        <authorList>
            <person name="Floudas D."/>
            <person name="Bentzer J."/>
            <person name="Ahren D."/>
            <person name="Johansson T."/>
            <person name="Persson P."/>
            <person name="Tunlid A."/>
        </authorList>
    </citation>
    <scope>NUCLEOTIDE SEQUENCE [LARGE SCALE GENOMIC DNA]</scope>
    <source>
        <strain evidence="5 6">CBS 101986</strain>
    </source>
</reference>
<evidence type="ECO:0000313" key="6">
    <source>
        <dbReference type="Proteomes" id="UP000567179"/>
    </source>
</evidence>
<dbReference type="Gene3D" id="1.20.920.10">
    <property type="entry name" value="Bromodomain-like"/>
    <property type="match status" value="1"/>
</dbReference>
<keyword evidence="6" id="KW-1185">Reference proteome</keyword>
<dbReference type="AlphaFoldDB" id="A0A8H5B9M0"/>
<dbReference type="SUPFAM" id="SSF47370">
    <property type="entry name" value="Bromodomain"/>
    <property type="match status" value="1"/>
</dbReference>
<comment type="caution">
    <text evidence="5">The sequence shown here is derived from an EMBL/GenBank/DDBJ whole genome shotgun (WGS) entry which is preliminary data.</text>
</comment>
<dbReference type="InterPro" id="IPR001487">
    <property type="entry name" value="Bromodomain"/>
</dbReference>
<feature type="compositionally biased region" description="Polar residues" evidence="3">
    <location>
        <begin position="221"/>
        <end position="235"/>
    </location>
</feature>
<sequence length="946" mass="102692">MAGHLESFSSSYYQPESPKIRIPKPSGSGLTLVIPSLKNLKAQKSAKENPRAQTPIYHDVVQVPEKPKIQRPVKLKPLKEVLSKLIAQLKKKDDYAFFLHPVDVANVAGYADIVKRPMDLGTMGDKVARGRYRSLEEFTDDFRLVTGNAKLFNPPGSIYHTEADKIEAWGLDHIGRAAPTVIQYETDWNIDVEKDDEAPLDVVDDEDEAPAMDKERERSVSVMSQSQQPGPSTTRRGPRGPYKKQGQNPPGMSETLEPDGGLPGSKEGLGAFPVGSDWAKTMLALKRKGKRYKTKKERLRFEKEGPPMCADGSLDYSEMEDPFSVLSYFVPDGPSRPHLAPLFPTSTATTLPPNHTLPPLPFLDQSAGQIPPIQTTGSANAHPPPPRRRHWVISRNATWRGKGKEREDDYSLYESRGGITEIPEWQMPRELQAFDLGSYAVLQGELAEEMRRRGIAPVPMAPVLSNGIPTPAPQATPQLPFQTEYSWAQPQTPVTVNTPGTMSVPLTSVPGTPIASTPIPAFLNPPSANFAASTAFAAPSGVIDPAVENAKMLEIIKERLDCEAAEAAQRGQKPQSDVGLFTSEEMLTQGYWSSHRAAEAEAFVRDVVYGGVEGYAYVRSLAEFVNGRTYHEGAKDPEYEADEPSPVKYPGLGMPLAKWVEQTIVDSLTEGRHSLLRRTATELAHQAQVPGAGARAEAGTIASRVAASLQTHPYALTALTALQHIRQHKIDMGALIKTPDELFLSEEEWIGKALKEQRQQAKQKRAAAPTAASASSRGSSIGGGGGEASSPSADGDAMEVEEPEQTWAGVDADIAGASAGPASAPVYEQEGPEELSEVLEYVANKLVELDQRNREQHGLALSSTQGKSEQSVKVEEQHLAALDTPTISTTSSTSNGDGGSEDVAMRHLRLNLLALAKRAPLDTIARLPKDLVPEHIRNLVPTLGSS</sequence>
<feature type="region of interest" description="Disordered" evidence="3">
    <location>
        <begin position="760"/>
        <end position="803"/>
    </location>
</feature>
<protein>
    <recommendedName>
        <fullName evidence="4">Bromo domain-containing protein</fullName>
    </recommendedName>
</protein>
<dbReference type="PROSITE" id="PS50014">
    <property type="entry name" value="BROMODOMAIN_2"/>
    <property type="match status" value="1"/>
</dbReference>
<name>A0A8H5B9M0_9AGAR</name>
<dbReference type="GO" id="GO:0006357">
    <property type="term" value="P:regulation of transcription by RNA polymerase II"/>
    <property type="evidence" value="ECO:0007669"/>
    <property type="project" value="TreeGrafter"/>
</dbReference>
<evidence type="ECO:0000313" key="5">
    <source>
        <dbReference type="EMBL" id="KAF5319224.1"/>
    </source>
</evidence>
<dbReference type="OrthoDB" id="21449at2759"/>
<dbReference type="PRINTS" id="PR00503">
    <property type="entry name" value="BROMODOMAIN"/>
</dbReference>
<dbReference type="PANTHER" id="PTHR22881">
    <property type="entry name" value="BROMODOMAIN CONTAINING PROTEIN"/>
    <property type="match status" value="1"/>
</dbReference>
<dbReference type="EMBL" id="JAACJJ010000029">
    <property type="protein sequence ID" value="KAF5319224.1"/>
    <property type="molecule type" value="Genomic_DNA"/>
</dbReference>
<evidence type="ECO:0000259" key="4">
    <source>
        <dbReference type="PROSITE" id="PS50014"/>
    </source>
</evidence>
<gene>
    <name evidence="5" type="ORF">D9619_008454</name>
</gene>
<dbReference type="Proteomes" id="UP000567179">
    <property type="component" value="Unassembled WGS sequence"/>
</dbReference>
<dbReference type="GO" id="GO:0005634">
    <property type="term" value="C:nucleus"/>
    <property type="evidence" value="ECO:0007669"/>
    <property type="project" value="TreeGrafter"/>
</dbReference>
<evidence type="ECO:0000256" key="3">
    <source>
        <dbReference type="SAM" id="MobiDB-lite"/>
    </source>
</evidence>
<dbReference type="InterPro" id="IPR051831">
    <property type="entry name" value="Bromodomain_contain_prot"/>
</dbReference>
<dbReference type="Pfam" id="PF00439">
    <property type="entry name" value="Bromodomain"/>
    <property type="match status" value="1"/>
</dbReference>
<keyword evidence="1 2" id="KW-0103">Bromodomain</keyword>
<dbReference type="InterPro" id="IPR036427">
    <property type="entry name" value="Bromodomain-like_sf"/>
</dbReference>
<accession>A0A8H5B9M0</accession>
<organism evidence="5 6">
    <name type="scientific">Psilocybe cf. subviscida</name>
    <dbReference type="NCBI Taxonomy" id="2480587"/>
    <lineage>
        <taxon>Eukaryota</taxon>
        <taxon>Fungi</taxon>
        <taxon>Dikarya</taxon>
        <taxon>Basidiomycota</taxon>
        <taxon>Agaricomycotina</taxon>
        <taxon>Agaricomycetes</taxon>
        <taxon>Agaricomycetidae</taxon>
        <taxon>Agaricales</taxon>
        <taxon>Agaricineae</taxon>
        <taxon>Strophariaceae</taxon>
        <taxon>Psilocybe</taxon>
    </lineage>
</organism>
<feature type="compositionally biased region" description="Low complexity" evidence="3">
    <location>
        <begin position="766"/>
        <end position="779"/>
    </location>
</feature>
<dbReference type="SMART" id="SM00297">
    <property type="entry name" value="BROMO"/>
    <property type="match status" value="1"/>
</dbReference>
<evidence type="ECO:0000256" key="2">
    <source>
        <dbReference type="PROSITE-ProRule" id="PRU00035"/>
    </source>
</evidence>
<dbReference type="PANTHER" id="PTHR22881:SF27">
    <property type="entry name" value="BROMODOMAIN CONTAINING 7_9"/>
    <property type="match status" value="1"/>
</dbReference>